<dbReference type="RefSeq" id="WP_059351398.1">
    <property type="nucleotide sequence ID" value="NZ_LDYG01000033.1"/>
</dbReference>
<proteinExistence type="predicted"/>
<reference evidence="5 6" key="1">
    <citation type="journal article" date="2016" name="Front. Microbiol.">
        <title>Microevolution Analysis of Bacillus coahuilensis Unveils Differences in Phosphorus Acquisition Strategies and Their Regulation.</title>
        <authorList>
            <person name="Gomez-Lunar Z."/>
            <person name="Hernandez-Gonzalez I."/>
            <person name="Rodriguez-Torres M.D."/>
            <person name="Souza V."/>
            <person name="Olmedo-Alvarez G."/>
        </authorList>
    </citation>
    <scope>NUCLEOTIDE SEQUENCE [LARGE SCALE GENOMIC DNA]</scope>
    <source>
        <strain evidence="6">p1.1.43</strain>
    </source>
</reference>
<dbReference type="SMART" id="SM00028">
    <property type="entry name" value="TPR"/>
    <property type="match status" value="13"/>
</dbReference>
<dbReference type="Pfam" id="PF13432">
    <property type="entry name" value="TPR_16"/>
    <property type="match status" value="1"/>
</dbReference>
<dbReference type="Gene3D" id="3.90.70.10">
    <property type="entry name" value="Cysteine proteinases"/>
    <property type="match status" value="1"/>
</dbReference>
<dbReference type="Pfam" id="PF13414">
    <property type="entry name" value="TPR_11"/>
    <property type="match status" value="1"/>
</dbReference>
<dbReference type="InterPro" id="IPR006597">
    <property type="entry name" value="Sel1-like"/>
</dbReference>
<dbReference type="PROSITE" id="PS50096">
    <property type="entry name" value="IQ"/>
    <property type="match status" value="1"/>
</dbReference>
<dbReference type="Pfam" id="PF13529">
    <property type="entry name" value="Peptidase_C39_2"/>
    <property type="match status" value="1"/>
</dbReference>
<organism evidence="5 6">
    <name type="scientific">Bacillus coahuilensis p1.1.43</name>
    <dbReference type="NCBI Taxonomy" id="1150625"/>
    <lineage>
        <taxon>Bacteria</taxon>
        <taxon>Bacillati</taxon>
        <taxon>Bacillota</taxon>
        <taxon>Bacilli</taxon>
        <taxon>Bacillales</taxon>
        <taxon>Bacillaceae</taxon>
        <taxon>Bacillus</taxon>
    </lineage>
</organism>
<dbReference type="InterPro" id="IPR011990">
    <property type="entry name" value="TPR-like_helical_dom_sf"/>
</dbReference>
<evidence type="ECO:0000256" key="2">
    <source>
        <dbReference type="ARBA" id="ARBA00022803"/>
    </source>
</evidence>
<dbReference type="Gene3D" id="1.25.40.10">
    <property type="entry name" value="Tetratricopeptide repeat domain"/>
    <property type="match status" value="6"/>
</dbReference>
<dbReference type="SMART" id="SM00671">
    <property type="entry name" value="SEL1"/>
    <property type="match status" value="4"/>
</dbReference>
<dbReference type="Pfam" id="PF07719">
    <property type="entry name" value="TPR_2"/>
    <property type="match status" value="1"/>
</dbReference>
<dbReference type="Pfam" id="PF13374">
    <property type="entry name" value="TPR_10"/>
    <property type="match status" value="1"/>
</dbReference>
<comment type="caution">
    <text evidence="5">The sequence shown here is derived from an EMBL/GenBank/DDBJ whole genome shotgun (WGS) entry which is preliminary data.</text>
</comment>
<keyword evidence="6" id="KW-1185">Reference proteome</keyword>
<feature type="repeat" description="TPR" evidence="3">
    <location>
        <begin position="1235"/>
        <end position="1268"/>
    </location>
</feature>
<dbReference type="EMBL" id="LDYG01000033">
    <property type="protein sequence ID" value="KUP05744.1"/>
    <property type="molecule type" value="Genomic_DNA"/>
</dbReference>
<dbReference type="Proteomes" id="UP000074108">
    <property type="component" value="Unassembled WGS sequence"/>
</dbReference>
<dbReference type="Pfam" id="PF13181">
    <property type="entry name" value="TPR_8"/>
    <property type="match status" value="1"/>
</dbReference>
<name>A0A147K6Q1_9BACI</name>
<sequence length="1395" mass="163872">MTQSQYTRLIEEEKYDEAVTRWLQEYLEIQKANSLQFVKRFVYLSDEDFKGLIKMLDSVLMNRLAHILIRARYRRVKSPYTTMWYCDELIDENKLVESERLLKQLEDQDLSEEETIKLYSTMATTLMFMQRFKEASRYMEKLEELSANDIHTRWGYYYLIKGEWDVAVEYLHKGRNDQKDGAFSRYLEIHHLVAVGKIQKAQQLLNEAKRLYPSFTRLVHEQVQLHFKQKNWTGMLQSIDEMKRQSPGHSSQSLYNYYLANYYYENEMLDELQALLEANRGLKKSSMYKQFKGTFSLERKFVAYTPVAQKYNYCMPACISMVTSQFGDRLEQDEIAEHVFEVSGSRIPRSVKFLEEQGFATKLFYGTAALYKKLIDQHVGMIAMIDYPLSSHVQVIVGYDDNLQCLFIQDPNFRELITVQYEDVPEYFDNNRASTIAVVPSGEEQKLHLLSEQEHSVMKTVMELVEKLEESPLTEEDHDYLQTHRDHFVVWEYAIRSFPTELDADILEEFIQALNEQLREGTYKNIVTALAYERVGKLEKARTILEAVQDKDKNSAYWYVLGRNYYDQDDTKRAVEYFEKAIELEPDDHVMWSYAAMCYLGENQAEKALRLNEIALDINSEDSFVLMNQGLILAKVNELHESKRFFKEVIKRHKYDAHAWYERARIDERLGLLQKAERGYRVAIGLKPTYPYAYRKLAELFENTLQDVKRAEEVYVEAVRKVKEVNLLVEVSEFFLRHENVEEAFHLIEEAKQLDTLSADPWVTEMYYLQENDSEQIVPFIKDVNERFSEDSIWCINAGRVLGDVGDEGEIELSLDMMERGVQMATSNIDGAIEQYQDAIVKHQAYTRGFTFLKKLREERQDSPYIISYIGCLYESQGYLQEAIKYFEQALTQYEDILPLYRLGEVYYKLEDYDKAADYYTRVAELDSEHTQALLDLASIASMKEEKDKELGFLQQAFRIDPYSVSVEKMTDLMDEEAVQQFINLVEDQKALLDEAFYYDTLAYAYGSIQDVEVEGQMLEEARRLSPDFSVIRFHQVKYWMKTGNLKAAKKQVLSLIEENVETRAYYETLLQLYFESKGLLRMDSELNRLHLEPKEKSLAFMTMAVTFEEKMKAVVENQVHTEQAGIFKRLVNFSKLTYNLGITIALYERAIKLDYENIQAVMWLTDFYIDHDLAEDAIKVLVGSLKKEWQYDVAYKLASVYTDLLAEENERKKFNYVQKTEQLLLDCLTVKEEVEVLTLLGYTYYEKGDMTAACEVLRKAIELEPLYDLAYLHMGRALAALGDLNKAETYLMNASQFTKNPYILNELSIVYRRLQRFEEALRYAETCMEIDEDEMLFAYNRACYLSLLGRFNEARDELTKVFEKDETGRYLALSEEDIDLEPLKEARLFPVVWS</sequence>
<protein>
    <recommendedName>
        <fullName evidence="4">Peptidase C39-like domain-containing protein</fullName>
    </recommendedName>
</protein>
<feature type="domain" description="Peptidase C39-like" evidence="4">
    <location>
        <begin position="306"/>
        <end position="412"/>
    </location>
</feature>
<dbReference type="InterPro" id="IPR019734">
    <property type="entry name" value="TPR_rpt"/>
</dbReference>
<dbReference type="PROSITE" id="PS50293">
    <property type="entry name" value="TPR_REGION"/>
    <property type="match status" value="2"/>
</dbReference>
<dbReference type="PROSITE" id="PS50005">
    <property type="entry name" value="TPR"/>
    <property type="match status" value="4"/>
</dbReference>
<dbReference type="STRING" id="1150625.Q75_11195"/>
<keyword evidence="2 3" id="KW-0802">TPR repeat</keyword>
<feature type="repeat" description="TPR" evidence="3">
    <location>
        <begin position="897"/>
        <end position="930"/>
    </location>
</feature>
<accession>A0A147K6Q1</accession>
<evidence type="ECO:0000313" key="6">
    <source>
        <dbReference type="Proteomes" id="UP000074108"/>
    </source>
</evidence>
<dbReference type="PATRIC" id="fig|1150625.3.peg.2379"/>
<keyword evidence="1" id="KW-0677">Repeat</keyword>
<dbReference type="PANTHER" id="PTHR12558">
    <property type="entry name" value="CELL DIVISION CYCLE 16,23,27"/>
    <property type="match status" value="1"/>
</dbReference>
<dbReference type="Pfam" id="PF00515">
    <property type="entry name" value="TPR_1"/>
    <property type="match status" value="1"/>
</dbReference>
<evidence type="ECO:0000256" key="3">
    <source>
        <dbReference type="PROSITE-ProRule" id="PRU00339"/>
    </source>
</evidence>
<dbReference type="InterPro" id="IPR013105">
    <property type="entry name" value="TPR_2"/>
</dbReference>
<feature type="repeat" description="TPR" evidence="3">
    <location>
        <begin position="1302"/>
        <end position="1335"/>
    </location>
</feature>
<dbReference type="OrthoDB" id="221093at2"/>
<dbReference type="SUPFAM" id="SSF48452">
    <property type="entry name" value="TPR-like"/>
    <property type="match status" value="4"/>
</dbReference>
<evidence type="ECO:0000313" key="5">
    <source>
        <dbReference type="EMBL" id="KUP05744.1"/>
    </source>
</evidence>
<gene>
    <name evidence="5" type="ORF">Q75_11195</name>
</gene>
<feature type="repeat" description="TPR" evidence="3">
    <location>
        <begin position="555"/>
        <end position="588"/>
    </location>
</feature>
<dbReference type="InterPro" id="IPR039564">
    <property type="entry name" value="Peptidase_C39-like"/>
</dbReference>
<evidence type="ECO:0000256" key="1">
    <source>
        <dbReference type="ARBA" id="ARBA00022737"/>
    </source>
</evidence>
<dbReference type="PANTHER" id="PTHR12558:SF13">
    <property type="entry name" value="CELL DIVISION CYCLE PROTEIN 27 HOMOLOG"/>
    <property type="match status" value="1"/>
</dbReference>
<evidence type="ECO:0000259" key="4">
    <source>
        <dbReference type="Pfam" id="PF13529"/>
    </source>
</evidence>